<sequence>GTPPRSGSFPASPPCLGRNRAICEAQISVAPSILAHWSRLIRSYHLQTFQTSRPANSGPQSNRRLSQIVPETTETNCTNTYALAAHSTCTECKSFTATIGYGPNQ</sequence>
<evidence type="ECO:0000313" key="2">
    <source>
        <dbReference type="Proteomes" id="UP001432322"/>
    </source>
</evidence>
<protein>
    <submittedName>
        <fullName evidence="1">Uncharacterized protein</fullName>
    </submittedName>
</protein>
<proteinExistence type="predicted"/>
<name>A0AAV5VSK0_9BILA</name>
<feature type="non-terminal residue" evidence="1">
    <location>
        <position position="1"/>
    </location>
</feature>
<comment type="caution">
    <text evidence="1">The sequence shown here is derived from an EMBL/GenBank/DDBJ whole genome shotgun (WGS) entry which is preliminary data.</text>
</comment>
<accession>A0AAV5VSK0</accession>
<reference evidence="1" key="1">
    <citation type="submission" date="2023-10" db="EMBL/GenBank/DDBJ databases">
        <title>Genome assembly of Pristionchus species.</title>
        <authorList>
            <person name="Yoshida K."/>
            <person name="Sommer R.J."/>
        </authorList>
    </citation>
    <scope>NUCLEOTIDE SEQUENCE</scope>
    <source>
        <strain evidence="1">RS5133</strain>
    </source>
</reference>
<dbReference type="Proteomes" id="UP001432322">
    <property type="component" value="Unassembled WGS sequence"/>
</dbReference>
<evidence type="ECO:0000313" key="1">
    <source>
        <dbReference type="EMBL" id="GMT22428.1"/>
    </source>
</evidence>
<dbReference type="EMBL" id="BTSY01000004">
    <property type="protein sequence ID" value="GMT22428.1"/>
    <property type="molecule type" value="Genomic_DNA"/>
</dbReference>
<keyword evidence="2" id="KW-1185">Reference proteome</keyword>
<gene>
    <name evidence="1" type="ORF">PFISCL1PPCAC_13725</name>
</gene>
<organism evidence="1 2">
    <name type="scientific">Pristionchus fissidentatus</name>
    <dbReference type="NCBI Taxonomy" id="1538716"/>
    <lineage>
        <taxon>Eukaryota</taxon>
        <taxon>Metazoa</taxon>
        <taxon>Ecdysozoa</taxon>
        <taxon>Nematoda</taxon>
        <taxon>Chromadorea</taxon>
        <taxon>Rhabditida</taxon>
        <taxon>Rhabditina</taxon>
        <taxon>Diplogasteromorpha</taxon>
        <taxon>Diplogasteroidea</taxon>
        <taxon>Neodiplogasteridae</taxon>
        <taxon>Pristionchus</taxon>
    </lineage>
</organism>
<dbReference type="AlphaFoldDB" id="A0AAV5VSK0"/>